<dbReference type="AlphaFoldDB" id="A0A392RDB3"/>
<protein>
    <submittedName>
        <fullName evidence="1">Uncharacterized protein</fullName>
    </submittedName>
</protein>
<proteinExistence type="predicted"/>
<sequence length="29" mass="3416">MVVEVRVVGDGEGQGFKLRLRSWMRLRLQ</sequence>
<evidence type="ECO:0000313" key="2">
    <source>
        <dbReference type="Proteomes" id="UP000265520"/>
    </source>
</evidence>
<comment type="caution">
    <text evidence="1">The sequence shown here is derived from an EMBL/GenBank/DDBJ whole genome shotgun (WGS) entry which is preliminary data.</text>
</comment>
<feature type="non-terminal residue" evidence="1">
    <location>
        <position position="29"/>
    </location>
</feature>
<dbReference type="Proteomes" id="UP000265520">
    <property type="component" value="Unassembled WGS sequence"/>
</dbReference>
<reference evidence="1 2" key="1">
    <citation type="journal article" date="2018" name="Front. Plant Sci.">
        <title>Red Clover (Trifolium pratense) and Zigzag Clover (T. medium) - A Picture of Genomic Similarities and Differences.</title>
        <authorList>
            <person name="Dluhosova J."/>
            <person name="Istvanek J."/>
            <person name="Nedelnik J."/>
            <person name="Repkova J."/>
        </authorList>
    </citation>
    <scope>NUCLEOTIDE SEQUENCE [LARGE SCALE GENOMIC DNA]</scope>
    <source>
        <strain evidence="2">cv. 10/8</strain>
        <tissue evidence="1">Leaf</tissue>
    </source>
</reference>
<accession>A0A392RDB3</accession>
<evidence type="ECO:0000313" key="1">
    <source>
        <dbReference type="EMBL" id="MCI33826.1"/>
    </source>
</evidence>
<name>A0A392RDB3_9FABA</name>
<dbReference type="EMBL" id="LXQA010207795">
    <property type="protein sequence ID" value="MCI33826.1"/>
    <property type="molecule type" value="Genomic_DNA"/>
</dbReference>
<organism evidence="1 2">
    <name type="scientific">Trifolium medium</name>
    <dbReference type="NCBI Taxonomy" id="97028"/>
    <lineage>
        <taxon>Eukaryota</taxon>
        <taxon>Viridiplantae</taxon>
        <taxon>Streptophyta</taxon>
        <taxon>Embryophyta</taxon>
        <taxon>Tracheophyta</taxon>
        <taxon>Spermatophyta</taxon>
        <taxon>Magnoliopsida</taxon>
        <taxon>eudicotyledons</taxon>
        <taxon>Gunneridae</taxon>
        <taxon>Pentapetalae</taxon>
        <taxon>rosids</taxon>
        <taxon>fabids</taxon>
        <taxon>Fabales</taxon>
        <taxon>Fabaceae</taxon>
        <taxon>Papilionoideae</taxon>
        <taxon>50 kb inversion clade</taxon>
        <taxon>NPAAA clade</taxon>
        <taxon>Hologalegina</taxon>
        <taxon>IRL clade</taxon>
        <taxon>Trifolieae</taxon>
        <taxon>Trifolium</taxon>
    </lineage>
</organism>
<keyword evidence="2" id="KW-1185">Reference proteome</keyword>